<accession>A0A833H2L1</accession>
<name>A0A833H2L1_9LEPT</name>
<dbReference type="Proteomes" id="UP000460298">
    <property type="component" value="Unassembled WGS sequence"/>
</dbReference>
<proteinExistence type="predicted"/>
<dbReference type="EMBL" id="WBUI01000006">
    <property type="protein sequence ID" value="KAB2933247.1"/>
    <property type="molecule type" value="Genomic_DNA"/>
</dbReference>
<evidence type="ECO:0000313" key="2">
    <source>
        <dbReference type="Proteomes" id="UP000460298"/>
    </source>
</evidence>
<sequence>MASFTIWHISKNRNFPLNLSDEFSGLVVRECNFDEAKTLQPDDSGIHLFFFQVEAADLDTQCRILDELPTLLPFFRVVLVPEADYRRADQLLRVRKRLYLLDDAIKSGVLQMFLSTLLQMERYRHIIQDFSTQLRAHREFFDSFSNLIQKEMSQVKGESVAYQHLLEFEQRYRVFEEQVNSAINEAFRLKEHEMLRVQDAFMAMEKLQDFRDSELQLARDTLRAAEIALNLSREENLERDKIIEALQHLNIYTDSEVVELYRENQDLRKKLGMPARE</sequence>
<dbReference type="AlphaFoldDB" id="A0A833H2L1"/>
<comment type="caution">
    <text evidence="1">The sequence shown here is derived from an EMBL/GenBank/DDBJ whole genome shotgun (WGS) entry which is preliminary data.</text>
</comment>
<reference evidence="1 2" key="1">
    <citation type="submission" date="2019-10" db="EMBL/GenBank/DDBJ databases">
        <title>Extracellular Electron Transfer in a Candidatus Methanoperedens spp. Enrichment Culture.</title>
        <authorList>
            <person name="Berger S."/>
            <person name="Rangel Shaw D."/>
            <person name="Berben T."/>
            <person name="In 'T Zandt M."/>
            <person name="Frank J."/>
            <person name="Reimann J."/>
            <person name="Jetten M.S.M."/>
            <person name="Welte C.U."/>
        </authorList>
    </citation>
    <scope>NUCLEOTIDE SEQUENCE [LARGE SCALE GENOMIC DNA]</scope>
    <source>
        <strain evidence="1">SB12</strain>
    </source>
</reference>
<evidence type="ECO:0000313" key="1">
    <source>
        <dbReference type="EMBL" id="KAB2933247.1"/>
    </source>
</evidence>
<organism evidence="1 2">
    <name type="scientific">Leptonema illini</name>
    <dbReference type="NCBI Taxonomy" id="183"/>
    <lineage>
        <taxon>Bacteria</taxon>
        <taxon>Pseudomonadati</taxon>
        <taxon>Spirochaetota</taxon>
        <taxon>Spirochaetia</taxon>
        <taxon>Leptospirales</taxon>
        <taxon>Leptospiraceae</taxon>
        <taxon>Leptonema</taxon>
    </lineage>
</organism>
<protein>
    <submittedName>
        <fullName evidence="1">Uncharacterized protein</fullName>
    </submittedName>
</protein>
<gene>
    <name evidence="1" type="ORF">F9K24_07825</name>
</gene>